<dbReference type="PANTHER" id="PTHR12526">
    <property type="entry name" value="GLYCOSYLTRANSFERASE"/>
    <property type="match status" value="1"/>
</dbReference>
<dbReference type="InterPro" id="IPR028098">
    <property type="entry name" value="Glyco_trans_4-like_N"/>
</dbReference>
<organism evidence="5 6">
    <name type="scientific">Agromyces luteolus</name>
    <dbReference type="NCBI Taxonomy" id="88373"/>
    <lineage>
        <taxon>Bacteria</taxon>
        <taxon>Bacillati</taxon>
        <taxon>Actinomycetota</taxon>
        <taxon>Actinomycetes</taxon>
        <taxon>Micrococcales</taxon>
        <taxon>Microbacteriaceae</taxon>
        <taxon>Agromyces</taxon>
    </lineage>
</organism>
<dbReference type="Pfam" id="PF13439">
    <property type="entry name" value="Glyco_transf_4"/>
    <property type="match status" value="1"/>
</dbReference>
<comment type="caution">
    <text evidence="5">The sequence shown here is derived from an EMBL/GenBank/DDBJ whole genome shotgun (WGS) entry which is preliminary data.</text>
</comment>
<dbReference type="Proteomes" id="UP000480122">
    <property type="component" value="Unassembled WGS sequence"/>
</dbReference>
<reference evidence="5 6" key="1">
    <citation type="submission" date="2019-11" db="EMBL/GenBank/DDBJ databases">
        <title>Agromyces kandeliae sp. nov., isolated from mangrove soil.</title>
        <authorList>
            <person name="Wang R."/>
        </authorList>
    </citation>
    <scope>NUCLEOTIDE SEQUENCE [LARGE SCALE GENOMIC DNA]</scope>
    <source>
        <strain evidence="5 6">JCM 11431</strain>
    </source>
</reference>
<evidence type="ECO:0000313" key="6">
    <source>
        <dbReference type="Proteomes" id="UP000480122"/>
    </source>
</evidence>
<name>A0A7C9HGL3_9MICO</name>
<protein>
    <submittedName>
        <fullName evidence="5">Glycosyltransferase</fullName>
    </submittedName>
</protein>
<feature type="domain" description="Glycosyltransferase subfamily 4-like N-terminal" evidence="4">
    <location>
        <begin position="86"/>
        <end position="189"/>
    </location>
</feature>
<evidence type="ECO:0000256" key="2">
    <source>
        <dbReference type="ARBA" id="ARBA00022679"/>
    </source>
</evidence>
<dbReference type="Gene3D" id="3.40.50.2000">
    <property type="entry name" value="Glycogen Phosphorylase B"/>
    <property type="match status" value="2"/>
</dbReference>
<dbReference type="PANTHER" id="PTHR12526:SF510">
    <property type="entry name" value="D-INOSITOL 3-PHOSPHATE GLYCOSYLTRANSFERASE"/>
    <property type="match status" value="1"/>
</dbReference>
<dbReference type="EMBL" id="WODA01000006">
    <property type="protein sequence ID" value="MUN06408.1"/>
    <property type="molecule type" value="Genomic_DNA"/>
</dbReference>
<dbReference type="Pfam" id="PF00534">
    <property type="entry name" value="Glycos_transf_1"/>
    <property type="match status" value="1"/>
</dbReference>
<gene>
    <name evidence="5" type="ORF">GLX25_04660</name>
</gene>
<keyword evidence="1" id="KW-0328">Glycosyltransferase</keyword>
<evidence type="ECO:0000256" key="1">
    <source>
        <dbReference type="ARBA" id="ARBA00022676"/>
    </source>
</evidence>
<evidence type="ECO:0000313" key="5">
    <source>
        <dbReference type="EMBL" id="MUN06408.1"/>
    </source>
</evidence>
<accession>A0A7C9HGL3</accession>
<dbReference type="RefSeq" id="WP_155841072.1">
    <property type="nucleotide sequence ID" value="NZ_BAAAIA010000009.1"/>
</dbReference>
<dbReference type="SUPFAM" id="SSF53756">
    <property type="entry name" value="UDP-Glycosyltransferase/glycogen phosphorylase"/>
    <property type="match status" value="1"/>
</dbReference>
<feature type="domain" description="Glycosyl transferase family 1" evidence="3">
    <location>
        <begin position="202"/>
        <end position="364"/>
    </location>
</feature>
<evidence type="ECO:0000259" key="4">
    <source>
        <dbReference type="Pfam" id="PF13439"/>
    </source>
</evidence>
<dbReference type="AlphaFoldDB" id="A0A7C9HGL3"/>
<keyword evidence="6" id="KW-1185">Reference proteome</keyword>
<dbReference type="InterPro" id="IPR001296">
    <property type="entry name" value="Glyco_trans_1"/>
</dbReference>
<sequence length="386" mass="42395">MIGIVHAITPGDHFSPRTGSAIPTVVHGLAGAASRDPDPVRHAAVLDRSTMRPRYDSAALIEFDRAAWLTRRDRVGDLVRGRLGLPRRGVERFYAPLVDAVRRQPPAFVLAHNAPVIPWMLRDSEHRVVLYAHNDLLRTYSRAEARRMLEPAVAIVCVGDELAERMRAALPPHLAERVHVVRNGIDTERFQPGDHRRVRAPARGEPFRAMFVGRVIPEKGPDVLVRAAGLLAWGSVEVTVVGSRGFARDAPLSPYEQDLRRLADESGAVVRFEPFVERDRLPDLLRSADALVVPSKWDEPSGLTAGEGLASGLPVVASRIGGLPDVVGDAGILVPPNDPAALADALRELIDDPTERARRAAASRARAVARDWDWAWGNLRRVLEQL</sequence>
<dbReference type="GO" id="GO:0016757">
    <property type="term" value="F:glycosyltransferase activity"/>
    <property type="evidence" value="ECO:0007669"/>
    <property type="project" value="UniProtKB-KW"/>
</dbReference>
<dbReference type="CDD" id="cd03801">
    <property type="entry name" value="GT4_PimA-like"/>
    <property type="match status" value="1"/>
</dbReference>
<keyword evidence="2 5" id="KW-0808">Transferase</keyword>
<proteinExistence type="predicted"/>
<evidence type="ECO:0000259" key="3">
    <source>
        <dbReference type="Pfam" id="PF00534"/>
    </source>
</evidence>
<dbReference type="OrthoDB" id="8878585at2"/>